<dbReference type="GO" id="GO:0015385">
    <property type="term" value="F:sodium:proton antiporter activity"/>
    <property type="evidence" value="ECO:0007669"/>
    <property type="project" value="InterPro"/>
</dbReference>
<dbReference type="Proteomes" id="UP000322667">
    <property type="component" value="Chromosome A08"/>
</dbReference>
<feature type="transmembrane region" description="Helical" evidence="13">
    <location>
        <begin position="119"/>
        <end position="139"/>
    </location>
</feature>
<evidence type="ECO:0000256" key="5">
    <source>
        <dbReference type="ARBA" id="ARBA00022958"/>
    </source>
</evidence>
<evidence type="ECO:0000256" key="13">
    <source>
        <dbReference type="SAM" id="Phobius"/>
    </source>
</evidence>
<proteinExistence type="predicted"/>
<dbReference type="PANTHER" id="PTHR10110">
    <property type="entry name" value="SODIUM/HYDROGEN EXCHANGER"/>
    <property type="match status" value="1"/>
</dbReference>
<dbReference type="EMBL" id="CM017617">
    <property type="protein sequence ID" value="TYI16431.1"/>
    <property type="molecule type" value="Genomic_DNA"/>
</dbReference>
<evidence type="ECO:0000256" key="11">
    <source>
        <dbReference type="ARBA" id="ARBA00047524"/>
    </source>
</evidence>
<name>A0A5D2PJC5_GOSTO</name>
<feature type="transmembrane region" description="Helical" evidence="13">
    <location>
        <begin position="235"/>
        <end position="258"/>
    </location>
</feature>
<feature type="transmembrane region" description="Helical" evidence="13">
    <location>
        <begin position="310"/>
        <end position="330"/>
    </location>
</feature>
<feature type="transmembrane region" description="Helical" evidence="13">
    <location>
        <begin position="160"/>
        <end position="180"/>
    </location>
</feature>
<keyword evidence="16" id="KW-1185">Reference proteome</keyword>
<evidence type="ECO:0000313" key="16">
    <source>
        <dbReference type="Proteomes" id="UP000322667"/>
    </source>
</evidence>
<keyword evidence="2" id="KW-0813">Transport</keyword>
<evidence type="ECO:0000256" key="3">
    <source>
        <dbReference type="ARBA" id="ARBA00022538"/>
    </source>
</evidence>
<evidence type="ECO:0000313" key="15">
    <source>
        <dbReference type="EMBL" id="TYI16431.1"/>
    </source>
</evidence>
<evidence type="ECO:0000256" key="2">
    <source>
        <dbReference type="ARBA" id="ARBA00022448"/>
    </source>
</evidence>
<evidence type="ECO:0000256" key="10">
    <source>
        <dbReference type="ARBA" id="ARBA00023201"/>
    </source>
</evidence>
<evidence type="ECO:0000256" key="8">
    <source>
        <dbReference type="ARBA" id="ARBA00023065"/>
    </source>
</evidence>
<keyword evidence="4 13" id="KW-0812">Transmembrane</keyword>
<dbReference type="GO" id="GO:0051453">
    <property type="term" value="P:regulation of intracellular pH"/>
    <property type="evidence" value="ECO:0007669"/>
    <property type="project" value="TreeGrafter"/>
</dbReference>
<dbReference type="PANTHER" id="PTHR10110:SF117">
    <property type="entry name" value="SODIUM_HYDROGEN EXCHANGER 2"/>
    <property type="match status" value="1"/>
</dbReference>
<evidence type="ECO:0000256" key="6">
    <source>
        <dbReference type="ARBA" id="ARBA00022989"/>
    </source>
</evidence>
<feature type="transmembrane region" description="Helical" evidence="13">
    <location>
        <begin position="200"/>
        <end position="223"/>
    </location>
</feature>
<evidence type="ECO:0000256" key="1">
    <source>
        <dbReference type="ARBA" id="ARBA00004141"/>
    </source>
</evidence>
<dbReference type="GO" id="GO:0005886">
    <property type="term" value="C:plasma membrane"/>
    <property type="evidence" value="ECO:0007669"/>
    <property type="project" value="TreeGrafter"/>
</dbReference>
<gene>
    <name evidence="15" type="ORF">ES332_A08G254400v1</name>
</gene>
<dbReference type="Gene3D" id="6.10.140.1330">
    <property type="match status" value="1"/>
</dbReference>
<dbReference type="AlphaFoldDB" id="A0A5D2PJC5"/>
<protein>
    <recommendedName>
        <fullName evidence="14">Cation/H+ exchanger transmembrane domain-containing protein</fullName>
    </recommendedName>
</protein>
<keyword evidence="3" id="KW-0633">Potassium transport</keyword>
<keyword evidence="6 13" id="KW-1133">Transmembrane helix</keyword>
<comment type="subcellular location">
    <subcellularLocation>
        <location evidence="1">Membrane</location>
        <topology evidence="1">Multi-pass membrane protein</topology>
    </subcellularLocation>
</comment>
<dbReference type="InterPro" id="IPR006153">
    <property type="entry name" value="Cation/H_exchanger_TM"/>
</dbReference>
<keyword evidence="7" id="KW-0915">Sodium</keyword>
<evidence type="ECO:0000256" key="7">
    <source>
        <dbReference type="ARBA" id="ARBA00023053"/>
    </source>
</evidence>
<dbReference type="GO" id="GO:0098719">
    <property type="term" value="P:sodium ion import across plasma membrane"/>
    <property type="evidence" value="ECO:0007669"/>
    <property type="project" value="TreeGrafter"/>
</dbReference>
<keyword evidence="8" id="KW-0406">Ion transport</keyword>
<dbReference type="GO" id="GO:0090333">
    <property type="term" value="P:regulation of stomatal closure"/>
    <property type="evidence" value="ECO:0007669"/>
    <property type="project" value="TreeGrafter"/>
</dbReference>
<accession>A0A5D2PJC5</accession>
<comment type="catalytic activity">
    <reaction evidence="12">
        <text>K(+)(in) + H(+)(out) = K(+)(out) + H(+)(in)</text>
        <dbReference type="Rhea" id="RHEA:29467"/>
        <dbReference type="ChEBI" id="CHEBI:15378"/>
        <dbReference type="ChEBI" id="CHEBI:29103"/>
    </reaction>
</comment>
<keyword evidence="10" id="KW-0739">Sodium transport</keyword>
<keyword evidence="9 13" id="KW-0472">Membrane</keyword>
<organism evidence="15 16">
    <name type="scientific">Gossypium tomentosum</name>
    <name type="common">Hawaiian cotton</name>
    <name type="synonym">Gossypium sandvicense</name>
    <dbReference type="NCBI Taxonomy" id="34277"/>
    <lineage>
        <taxon>Eukaryota</taxon>
        <taxon>Viridiplantae</taxon>
        <taxon>Streptophyta</taxon>
        <taxon>Embryophyta</taxon>
        <taxon>Tracheophyta</taxon>
        <taxon>Spermatophyta</taxon>
        <taxon>Magnoliopsida</taxon>
        <taxon>eudicotyledons</taxon>
        <taxon>Gunneridae</taxon>
        <taxon>Pentapetalae</taxon>
        <taxon>rosids</taxon>
        <taxon>malvids</taxon>
        <taxon>Malvales</taxon>
        <taxon>Malvaceae</taxon>
        <taxon>Malvoideae</taxon>
        <taxon>Gossypium</taxon>
    </lineage>
</organism>
<dbReference type="Pfam" id="PF00999">
    <property type="entry name" value="Na_H_Exchanger"/>
    <property type="match status" value="1"/>
</dbReference>
<feature type="transmembrane region" description="Helical" evidence="13">
    <location>
        <begin position="278"/>
        <end position="298"/>
    </location>
</feature>
<sequence length="444" mass="49503">MMFGAIGTLISCTVISLGIFKNFTGAYWLDVNESLMLQTGATYMFKEMDIGSLDIGDFLAIGAIFAATDSVCTLQVLHQDETPLLYSLVFGEGVVNDATSVVLFNAIQSFDLSDINFRIALKSIGKFFYLFSASTMLYFGRHSTDREFALMMLMAYRSYILAELFYLSGILTVFICGIVMSHYTWHNVTESSRVTTKHTFATLSFVAETFIFLYVGMDALDISTWRVNDRPRTSLMVSSILLALVMAGRAAFVFPLSYLANLSNKSPSENISFREQIIIWWAGLMRGAVSMALAYKQFSRSGQTELRKNAVMITSTITVVLFSTVVFGIMTKPLIRVLLPHPKITTSMLSEASTPKSSTIPFLGSADNSFDDNLGAAHRPSSIRELLATPTHTVHRYWRKFDNAFMRLVFGGRGFVPFVPGSPTERNEHNLLHKESSESDVCNF</sequence>
<evidence type="ECO:0000256" key="9">
    <source>
        <dbReference type="ARBA" id="ARBA00023136"/>
    </source>
</evidence>
<dbReference type="GO" id="GO:0015386">
    <property type="term" value="F:potassium:proton antiporter activity"/>
    <property type="evidence" value="ECO:0007669"/>
    <property type="project" value="TreeGrafter"/>
</dbReference>
<evidence type="ECO:0000256" key="4">
    <source>
        <dbReference type="ARBA" id="ARBA00022692"/>
    </source>
</evidence>
<keyword evidence="5" id="KW-0630">Potassium</keyword>
<comment type="catalytic activity">
    <reaction evidence="11">
        <text>Na(+)(in) + H(+)(out) = Na(+)(out) + H(+)(in)</text>
        <dbReference type="Rhea" id="RHEA:29419"/>
        <dbReference type="ChEBI" id="CHEBI:15378"/>
        <dbReference type="ChEBI" id="CHEBI:29101"/>
    </reaction>
</comment>
<reference evidence="15 16" key="1">
    <citation type="submission" date="2019-07" db="EMBL/GenBank/DDBJ databases">
        <title>WGS assembly of Gossypium tomentosum.</title>
        <authorList>
            <person name="Chen Z.J."/>
            <person name="Sreedasyam A."/>
            <person name="Ando A."/>
            <person name="Song Q."/>
            <person name="De L."/>
            <person name="Hulse-Kemp A."/>
            <person name="Ding M."/>
            <person name="Ye W."/>
            <person name="Kirkbride R."/>
            <person name="Jenkins J."/>
            <person name="Plott C."/>
            <person name="Lovell J."/>
            <person name="Lin Y.-M."/>
            <person name="Vaughn R."/>
            <person name="Liu B."/>
            <person name="Li W."/>
            <person name="Simpson S."/>
            <person name="Scheffler B."/>
            <person name="Saski C."/>
            <person name="Grover C."/>
            <person name="Hu G."/>
            <person name="Conover J."/>
            <person name="Carlson J."/>
            <person name="Shu S."/>
            <person name="Boston L."/>
            <person name="Williams M."/>
            <person name="Peterson D."/>
            <person name="Mcgee K."/>
            <person name="Jones D."/>
            <person name="Wendel J."/>
            <person name="Stelly D."/>
            <person name="Grimwood J."/>
            <person name="Schmutz J."/>
        </authorList>
    </citation>
    <scope>NUCLEOTIDE SEQUENCE [LARGE SCALE GENOMIC DNA]</scope>
    <source>
        <strain evidence="15">7179.01</strain>
    </source>
</reference>
<evidence type="ECO:0000256" key="12">
    <source>
        <dbReference type="ARBA" id="ARBA00047912"/>
    </source>
</evidence>
<dbReference type="InterPro" id="IPR018422">
    <property type="entry name" value="Cation/H_exchanger_CPA1"/>
</dbReference>
<evidence type="ECO:0000259" key="14">
    <source>
        <dbReference type="Pfam" id="PF00999"/>
    </source>
</evidence>
<feature type="domain" description="Cation/H+ exchanger transmembrane" evidence="14">
    <location>
        <begin position="40"/>
        <end position="335"/>
    </location>
</feature>